<organism evidence="4 5">
    <name type="scientific">Robertmurraya mangrovi</name>
    <dbReference type="NCBI Taxonomy" id="3098077"/>
    <lineage>
        <taxon>Bacteria</taxon>
        <taxon>Bacillati</taxon>
        <taxon>Bacillota</taxon>
        <taxon>Bacilli</taxon>
        <taxon>Bacillales</taxon>
        <taxon>Bacillaceae</taxon>
        <taxon>Robertmurraya</taxon>
    </lineage>
</organism>
<dbReference type="InterPro" id="IPR017930">
    <property type="entry name" value="Myb_dom"/>
</dbReference>
<keyword evidence="1" id="KW-0175">Coiled coil</keyword>
<reference evidence="4 5" key="1">
    <citation type="submission" date="2023-11" db="EMBL/GenBank/DDBJ databases">
        <title>Bacillus jintuensis, isolated from a mudflat on the Beibu Gulf coast.</title>
        <authorList>
            <person name="Li M."/>
        </authorList>
    </citation>
    <scope>NUCLEOTIDE SEQUENCE [LARGE SCALE GENOMIC DNA]</scope>
    <source>
        <strain evidence="4 5">31A1R</strain>
        <plasmid evidence="4">unnamed</plasmid>
    </source>
</reference>
<dbReference type="Proteomes" id="UP001290455">
    <property type="component" value="Unassembled WGS sequence"/>
</dbReference>
<evidence type="ECO:0000259" key="2">
    <source>
        <dbReference type="PROSITE" id="PS50090"/>
    </source>
</evidence>
<feature type="coiled-coil region" evidence="1">
    <location>
        <begin position="119"/>
        <end position="153"/>
    </location>
</feature>
<keyword evidence="5" id="KW-1185">Reference proteome</keyword>
<name>A0ABU5IUN7_9BACI</name>
<keyword evidence="4" id="KW-0614">Plasmid</keyword>
<geneLocation type="plasmid" evidence="4">
    <name>unnamed</name>
</geneLocation>
<sequence length="175" mass="20792">MKTRKDAWTEEDDQFLYETVMEYTQNGDSKASAYRKASDVLGRTVTACAYRWNRQLKHKMKINHIKEVSSDQKEESLCTELMVIETNHSELESIQLDDVIQFLIDYNKQNEGIQMEYENKGLKEEHQLLSDKQRELEQLYEEKLLSFKQLREKYEALAKLFKGMDDELLRGNMVH</sequence>
<dbReference type="Gene3D" id="1.10.10.60">
    <property type="entry name" value="Homeodomain-like"/>
    <property type="match status" value="1"/>
</dbReference>
<protein>
    <submittedName>
        <fullName evidence="4">Myb-like DNA-binding domain-containing protein</fullName>
    </submittedName>
</protein>
<dbReference type="InterPro" id="IPR009057">
    <property type="entry name" value="Homeodomain-like_sf"/>
</dbReference>
<dbReference type="PANTHER" id="PTHR41302:SF2">
    <property type="entry name" value="PRESPORE SPECIFIC TRANSCRIPTIONAL ACTIVATOR RSFA"/>
    <property type="match status" value="1"/>
</dbReference>
<dbReference type="InterPro" id="IPR014243">
    <property type="entry name" value="RsfA-like"/>
</dbReference>
<dbReference type="PROSITE" id="PS50090">
    <property type="entry name" value="MYB_LIKE"/>
    <property type="match status" value="1"/>
</dbReference>
<proteinExistence type="predicted"/>
<comment type="caution">
    <text evidence="4">The sequence shown here is derived from an EMBL/GenBank/DDBJ whole genome shotgun (WGS) entry which is preliminary data.</text>
</comment>
<gene>
    <name evidence="4" type="ORF">SM124_03760</name>
</gene>
<dbReference type="Pfam" id="PF13921">
    <property type="entry name" value="Myb_DNA-bind_6"/>
    <property type="match status" value="1"/>
</dbReference>
<dbReference type="EMBL" id="JAXOFX010000002">
    <property type="protein sequence ID" value="MDZ5470862.1"/>
    <property type="molecule type" value="Genomic_DNA"/>
</dbReference>
<evidence type="ECO:0000259" key="3">
    <source>
        <dbReference type="PROSITE" id="PS51294"/>
    </source>
</evidence>
<dbReference type="SUPFAM" id="SSF46689">
    <property type="entry name" value="Homeodomain-like"/>
    <property type="match status" value="1"/>
</dbReference>
<evidence type="ECO:0000313" key="5">
    <source>
        <dbReference type="Proteomes" id="UP001290455"/>
    </source>
</evidence>
<dbReference type="InterPro" id="IPR001005">
    <property type="entry name" value="SANT/Myb"/>
</dbReference>
<dbReference type="PROSITE" id="PS51294">
    <property type="entry name" value="HTH_MYB"/>
    <property type="match status" value="1"/>
</dbReference>
<dbReference type="RefSeq" id="WP_322445402.1">
    <property type="nucleotide sequence ID" value="NZ_JAXOFX010000002.1"/>
</dbReference>
<evidence type="ECO:0000313" key="4">
    <source>
        <dbReference type="EMBL" id="MDZ5470862.1"/>
    </source>
</evidence>
<evidence type="ECO:0000256" key="1">
    <source>
        <dbReference type="SAM" id="Coils"/>
    </source>
</evidence>
<feature type="domain" description="Myb-like" evidence="2">
    <location>
        <begin position="1"/>
        <end position="56"/>
    </location>
</feature>
<dbReference type="PANTHER" id="PTHR41302">
    <property type="entry name" value="PRESPORE-SPECIFIC TRANSCRIPTIONAL REGULATOR RSFA-RELATED"/>
    <property type="match status" value="1"/>
</dbReference>
<accession>A0ABU5IUN7</accession>
<feature type="domain" description="HTH myb-type" evidence="3">
    <location>
        <begin position="1"/>
        <end position="60"/>
    </location>
</feature>